<dbReference type="Proteomes" id="UP001190700">
    <property type="component" value="Unassembled WGS sequence"/>
</dbReference>
<feature type="region of interest" description="Disordered" evidence="1">
    <location>
        <begin position="352"/>
        <end position="381"/>
    </location>
</feature>
<evidence type="ECO:0000313" key="2">
    <source>
        <dbReference type="EMBL" id="KAK3241945.1"/>
    </source>
</evidence>
<reference evidence="2 3" key="1">
    <citation type="journal article" date="2015" name="Genome Biol. Evol.">
        <title>Comparative Genomics of a Bacterivorous Green Alga Reveals Evolutionary Causalities and Consequences of Phago-Mixotrophic Mode of Nutrition.</title>
        <authorList>
            <person name="Burns J.A."/>
            <person name="Paasch A."/>
            <person name="Narechania A."/>
            <person name="Kim E."/>
        </authorList>
    </citation>
    <scope>NUCLEOTIDE SEQUENCE [LARGE SCALE GENOMIC DNA]</scope>
    <source>
        <strain evidence="2 3">PLY_AMNH</strain>
    </source>
</reference>
<evidence type="ECO:0000256" key="1">
    <source>
        <dbReference type="SAM" id="MobiDB-lite"/>
    </source>
</evidence>
<protein>
    <submittedName>
        <fullName evidence="2">Uncharacterized protein</fullName>
    </submittedName>
</protein>
<sequence length="381" mass="41135">MIEATENFSETVLERIKEKHHAVIVFAYLNDDVLASPLLATAAACDTFTEEAAAINSNMAPVTSTAYSPEDDWLGHGGPAGCWRRPVHKVSDIGGIEEADNFAGHLTYSPTHCPDVMVSDVERPGVRVMLDMARVRRMVDAPLGAAARALEAVARPRAAPSQMKNQRSFNGRRCMKEDMADEEDVDSDEEAAFGCSLEWNERGLPERLALGERVLGAGGELVGGASTQQAPQSLGAIPAARTQHAAPRQPYLLPRGKIAGCAGPGSDEELSGRQRQAGTLVARGLGSARKQGGSAQHELGGWEVARKAQRPAGDAWGRRIPKPASSRRAPLKMWRCHVRWMARAATTRRLKMPSIGAIAKPPRRDRAGDMSLGSPWRSKTK</sequence>
<organism evidence="2 3">
    <name type="scientific">Cymbomonas tetramitiformis</name>
    <dbReference type="NCBI Taxonomy" id="36881"/>
    <lineage>
        <taxon>Eukaryota</taxon>
        <taxon>Viridiplantae</taxon>
        <taxon>Chlorophyta</taxon>
        <taxon>Pyramimonadophyceae</taxon>
        <taxon>Pyramimonadales</taxon>
        <taxon>Pyramimonadaceae</taxon>
        <taxon>Cymbomonas</taxon>
    </lineage>
</organism>
<accession>A0AAE0EWV7</accession>
<gene>
    <name evidence="2" type="ORF">CYMTET_48332</name>
</gene>
<comment type="caution">
    <text evidence="2">The sequence shown here is derived from an EMBL/GenBank/DDBJ whole genome shotgun (WGS) entry which is preliminary data.</text>
</comment>
<dbReference type="EMBL" id="LGRX02033276">
    <property type="protein sequence ID" value="KAK3241945.1"/>
    <property type="molecule type" value="Genomic_DNA"/>
</dbReference>
<dbReference type="AlphaFoldDB" id="A0AAE0EWV7"/>
<keyword evidence="3" id="KW-1185">Reference proteome</keyword>
<evidence type="ECO:0000313" key="3">
    <source>
        <dbReference type="Proteomes" id="UP001190700"/>
    </source>
</evidence>
<proteinExistence type="predicted"/>
<name>A0AAE0EWV7_9CHLO</name>